<evidence type="ECO:0000313" key="11">
    <source>
        <dbReference type="Proteomes" id="UP000240883"/>
    </source>
</evidence>
<name>A0A2T2NK04_CORCC</name>
<dbReference type="EMBL" id="KZ678136">
    <property type="protein sequence ID" value="PSN65773.1"/>
    <property type="molecule type" value="Genomic_DNA"/>
</dbReference>
<dbReference type="AlphaFoldDB" id="A0A2T2NK04"/>
<evidence type="ECO:0000313" key="10">
    <source>
        <dbReference type="EMBL" id="PSN65773.1"/>
    </source>
</evidence>
<dbReference type="GO" id="GO:0046872">
    <property type="term" value="F:metal ion binding"/>
    <property type="evidence" value="ECO:0007669"/>
    <property type="project" value="UniProtKB-KW"/>
</dbReference>
<accession>A0A2T2NK04</accession>
<dbReference type="OrthoDB" id="536211at2759"/>
<keyword evidence="5" id="KW-0378">Hydrolase</keyword>
<dbReference type="GO" id="GO:0006508">
    <property type="term" value="P:proteolysis"/>
    <property type="evidence" value="ECO:0007669"/>
    <property type="project" value="UniProtKB-KW"/>
</dbReference>
<dbReference type="Pfam" id="PF05572">
    <property type="entry name" value="Peptidase_M43"/>
    <property type="match status" value="1"/>
</dbReference>
<protein>
    <recommendedName>
        <fullName evidence="9">Peptidase M43 pregnancy-associated plasma-A domain-containing protein</fullName>
    </recommendedName>
</protein>
<feature type="domain" description="Peptidase M43 pregnancy-associated plasma-A" evidence="9">
    <location>
        <begin position="149"/>
        <end position="234"/>
    </location>
</feature>
<keyword evidence="6" id="KW-0862">Zinc</keyword>
<dbReference type="PANTHER" id="PTHR47466:SF1">
    <property type="entry name" value="METALLOPROTEASE MEP1 (AFU_ORTHOLOGUE AFUA_1G07730)-RELATED"/>
    <property type="match status" value="1"/>
</dbReference>
<keyword evidence="8" id="KW-1015">Disulfide bond</keyword>
<dbReference type="InterPro" id="IPR008754">
    <property type="entry name" value="Peptidase_M43"/>
</dbReference>
<keyword evidence="4" id="KW-0732">Signal</keyword>
<keyword evidence="11" id="KW-1185">Reference proteome</keyword>
<keyword evidence="7" id="KW-0482">Metalloprotease</keyword>
<dbReference type="PANTHER" id="PTHR47466">
    <property type="match status" value="1"/>
</dbReference>
<comment type="similarity">
    <text evidence="1">Belongs to the peptidase M43B family.</text>
</comment>
<gene>
    <name evidence="10" type="ORF">BS50DRAFT_397490</name>
</gene>
<reference evidence="10 11" key="1">
    <citation type="journal article" date="2018" name="Front. Microbiol.">
        <title>Genome-Wide Analysis of Corynespora cassiicola Leaf Fall Disease Putative Effectors.</title>
        <authorList>
            <person name="Lopez D."/>
            <person name="Ribeiro S."/>
            <person name="Label P."/>
            <person name="Fumanal B."/>
            <person name="Venisse J.S."/>
            <person name="Kohler A."/>
            <person name="de Oliveira R.R."/>
            <person name="Labutti K."/>
            <person name="Lipzen A."/>
            <person name="Lail K."/>
            <person name="Bauer D."/>
            <person name="Ohm R.A."/>
            <person name="Barry K.W."/>
            <person name="Spatafora J."/>
            <person name="Grigoriev I.V."/>
            <person name="Martin F.M."/>
            <person name="Pujade-Renaud V."/>
        </authorList>
    </citation>
    <scope>NUCLEOTIDE SEQUENCE [LARGE SCALE GENOMIC DNA]</scope>
    <source>
        <strain evidence="10 11">Philippines</strain>
    </source>
</reference>
<dbReference type="SUPFAM" id="SSF55486">
    <property type="entry name" value="Metalloproteases ('zincins'), catalytic domain"/>
    <property type="match status" value="1"/>
</dbReference>
<evidence type="ECO:0000256" key="6">
    <source>
        <dbReference type="ARBA" id="ARBA00022833"/>
    </source>
</evidence>
<evidence type="ECO:0000259" key="9">
    <source>
        <dbReference type="Pfam" id="PF05572"/>
    </source>
</evidence>
<sequence>MPSMNSQNKRTDNSSVIIPIETVLQILSANNTVEGGDIPDHLIEEQIFYLNEAFRPAGFSFVLSEVVRTVNERWYHNLRSYTDIHDEVATLRKGGNATLNIYTYGTDYYPGWSWGALPEEMAWTPQLDGIFLHRLLWRGAGDANWDLGGSLVHEAGHWFGLFHTASMSCEESWDYVDDTPMELISDVIGGCDIGRDTCPDQPGLDPIHNWMGFSNDPCRNSFTPGQIQRMREQMAKFRQVVYPGIDVDKIPNDGE</sequence>
<proteinExistence type="inferred from homology"/>
<evidence type="ECO:0000256" key="5">
    <source>
        <dbReference type="ARBA" id="ARBA00022801"/>
    </source>
</evidence>
<evidence type="ECO:0000256" key="2">
    <source>
        <dbReference type="ARBA" id="ARBA00022670"/>
    </source>
</evidence>
<dbReference type="Gene3D" id="3.40.390.10">
    <property type="entry name" value="Collagenase (Catalytic Domain)"/>
    <property type="match status" value="1"/>
</dbReference>
<organism evidence="10 11">
    <name type="scientific">Corynespora cassiicola Philippines</name>
    <dbReference type="NCBI Taxonomy" id="1448308"/>
    <lineage>
        <taxon>Eukaryota</taxon>
        <taxon>Fungi</taxon>
        <taxon>Dikarya</taxon>
        <taxon>Ascomycota</taxon>
        <taxon>Pezizomycotina</taxon>
        <taxon>Dothideomycetes</taxon>
        <taxon>Pleosporomycetidae</taxon>
        <taxon>Pleosporales</taxon>
        <taxon>Corynesporascaceae</taxon>
        <taxon>Corynespora</taxon>
    </lineage>
</organism>
<keyword evidence="2" id="KW-0645">Protease</keyword>
<dbReference type="Proteomes" id="UP000240883">
    <property type="component" value="Unassembled WGS sequence"/>
</dbReference>
<evidence type="ECO:0000256" key="8">
    <source>
        <dbReference type="ARBA" id="ARBA00023157"/>
    </source>
</evidence>
<evidence type="ECO:0000256" key="7">
    <source>
        <dbReference type="ARBA" id="ARBA00023049"/>
    </source>
</evidence>
<dbReference type="InterPro" id="IPR024079">
    <property type="entry name" value="MetalloPept_cat_dom_sf"/>
</dbReference>
<dbReference type="CDD" id="cd04275">
    <property type="entry name" value="ZnMc_pappalysin_like"/>
    <property type="match status" value="1"/>
</dbReference>
<keyword evidence="3" id="KW-0479">Metal-binding</keyword>
<evidence type="ECO:0000256" key="3">
    <source>
        <dbReference type="ARBA" id="ARBA00022723"/>
    </source>
</evidence>
<dbReference type="GO" id="GO:0008237">
    <property type="term" value="F:metallopeptidase activity"/>
    <property type="evidence" value="ECO:0007669"/>
    <property type="project" value="UniProtKB-KW"/>
</dbReference>
<evidence type="ECO:0000256" key="4">
    <source>
        <dbReference type="ARBA" id="ARBA00022729"/>
    </source>
</evidence>
<evidence type="ECO:0000256" key="1">
    <source>
        <dbReference type="ARBA" id="ARBA00008721"/>
    </source>
</evidence>